<dbReference type="InterPro" id="IPR001310">
    <property type="entry name" value="Histidine_triad_HIT"/>
</dbReference>
<reference evidence="5" key="1">
    <citation type="submission" date="2020-08" db="EMBL/GenBank/DDBJ databases">
        <authorList>
            <person name="Uke A."/>
            <person name="Chhe C."/>
            <person name="Baramee S."/>
            <person name="Kosugi A."/>
        </authorList>
    </citation>
    <scope>NUCLEOTIDE SEQUENCE</scope>
    <source>
        <strain evidence="5">DA-C8</strain>
    </source>
</reference>
<dbReference type="EMBL" id="BMAQ01000005">
    <property type="protein sequence ID" value="GFR37404.1"/>
    <property type="molecule type" value="Genomic_DNA"/>
</dbReference>
<protein>
    <submittedName>
        <fullName evidence="5">Histidine triad nucleotide-binding protein</fullName>
    </submittedName>
</protein>
<feature type="active site" description="Tele-AMP-histidine intermediate" evidence="1">
    <location>
        <position position="100"/>
    </location>
</feature>
<evidence type="ECO:0000256" key="2">
    <source>
        <dbReference type="PIRSR" id="PIRSR601310-3"/>
    </source>
</evidence>
<dbReference type="InterPro" id="IPR011146">
    <property type="entry name" value="HIT-like"/>
</dbReference>
<organism evidence="5 6">
    <name type="scientific">Insulibacter thermoxylanivorax</name>
    <dbReference type="NCBI Taxonomy" id="2749268"/>
    <lineage>
        <taxon>Bacteria</taxon>
        <taxon>Bacillati</taxon>
        <taxon>Bacillota</taxon>
        <taxon>Bacilli</taxon>
        <taxon>Bacillales</taxon>
        <taxon>Paenibacillaceae</taxon>
        <taxon>Insulibacter</taxon>
    </lineage>
</organism>
<gene>
    <name evidence="5" type="ORF">PRECH8_07000</name>
</gene>
<dbReference type="Pfam" id="PF01230">
    <property type="entry name" value="HIT"/>
    <property type="match status" value="1"/>
</dbReference>
<sequence length="116" mass="12222">MSDCIFCKIAAGEMPSNKVLETENVLVFHDIAPAAKVHVLVIPKKHIASLNDITEEDASLMGEVLLAAKQAAETLGIADSGYRVINNIGSDGGQVVHHIHFHVLGGEKLGALVGNS</sequence>
<feature type="short sequence motif" description="Histidine triad motif" evidence="2 3">
    <location>
        <begin position="98"/>
        <end position="102"/>
    </location>
</feature>
<accession>A0A916QEC5</accession>
<evidence type="ECO:0000313" key="5">
    <source>
        <dbReference type="EMBL" id="GFR37404.1"/>
    </source>
</evidence>
<dbReference type="RefSeq" id="WP_200965690.1">
    <property type="nucleotide sequence ID" value="NZ_BMAQ01000005.1"/>
</dbReference>
<keyword evidence="6" id="KW-1185">Reference proteome</keyword>
<evidence type="ECO:0000256" key="1">
    <source>
        <dbReference type="PIRSR" id="PIRSR601310-1"/>
    </source>
</evidence>
<dbReference type="InterPro" id="IPR019808">
    <property type="entry name" value="Histidine_triad_CS"/>
</dbReference>
<dbReference type="PRINTS" id="PR00332">
    <property type="entry name" value="HISTRIAD"/>
</dbReference>
<dbReference type="GO" id="GO:0003824">
    <property type="term" value="F:catalytic activity"/>
    <property type="evidence" value="ECO:0007669"/>
    <property type="project" value="InterPro"/>
</dbReference>
<evidence type="ECO:0000313" key="6">
    <source>
        <dbReference type="Proteomes" id="UP000654993"/>
    </source>
</evidence>
<dbReference type="CDD" id="cd01276">
    <property type="entry name" value="PKCI_related"/>
    <property type="match status" value="1"/>
</dbReference>
<dbReference type="Proteomes" id="UP000654993">
    <property type="component" value="Unassembled WGS sequence"/>
</dbReference>
<evidence type="ECO:0000256" key="3">
    <source>
        <dbReference type="PROSITE-ProRule" id="PRU00464"/>
    </source>
</evidence>
<dbReference type="Gene3D" id="3.30.428.10">
    <property type="entry name" value="HIT-like"/>
    <property type="match status" value="1"/>
</dbReference>
<dbReference type="PROSITE" id="PS00892">
    <property type="entry name" value="HIT_1"/>
    <property type="match status" value="1"/>
</dbReference>
<dbReference type="SUPFAM" id="SSF54197">
    <property type="entry name" value="HIT-like"/>
    <property type="match status" value="1"/>
</dbReference>
<name>A0A916QEC5_9BACL</name>
<comment type="caution">
    <text evidence="5">The sequence shown here is derived from an EMBL/GenBank/DDBJ whole genome shotgun (WGS) entry which is preliminary data.</text>
</comment>
<proteinExistence type="predicted"/>
<feature type="domain" description="HIT" evidence="4">
    <location>
        <begin position="5"/>
        <end position="116"/>
    </location>
</feature>
<dbReference type="PROSITE" id="PS51084">
    <property type="entry name" value="HIT_2"/>
    <property type="match status" value="1"/>
</dbReference>
<dbReference type="PANTHER" id="PTHR23089">
    <property type="entry name" value="HISTIDINE TRIAD HIT PROTEIN"/>
    <property type="match status" value="1"/>
</dbReference>
<dbReference type="InterPro" id="IPR036265">
    <property type="entry name" value="HIT-like_sf"/>
</dbReference>
<reference evidence="5" key="2">
    <citation type="journal article" date="2021" name="Data Brief">
        <title>Draft genome sequence data of the facultative, thermophilic, xylanolytic bacterium Paenibacillus sp. strain DA-C8.</title>
        <authorList>
            <person name="Chhe C."/>
            <person name="Uke A."/>
            <person name="Baramee S."/>
            <person name="Ungkulpasvich U."/>
            <person name="Tachaapaikoon C."/>
            <person name="Pason P."/>
            <person name="Waeonukul R."/>
            <person name="Ratanakhanokchai K."/>
            <person name="Kosugi A."/>
        </authorList>
    </citation>
    <scope>NUCLEOTIDE SEQUENCE</scope>
    <source>
        <strain evidence="5">DA-C8</strain>
    </source>
</reference>
<dbReference type="AlphaFoldDB" id="A0A916QEC5"/>
<evidence type="ECO:0000259" key="4">
    <source>
        <dbReference type="PROSITE" id="PS51084"/>
    </source>
</evidence>